<gene>
    <name evidence="5" type="ORF">ALTATR162_LOCUS1502</name>
</gene>
<dbReference type="GeneID" id="67012844"/>
<keyword evidence="6" id="KW-1185">Reference proteome</keyword>
<feature type="compositionally biased region" description="Polar residues" evidence="4">
    <location>
        <begin position="188"/>
        <end position="198"/>
    </location>
</feature>
<evidence type="ECO:0000256" key="3">
    <source>
        <dbReference type="ARBA" id="ARBA00035112"/>
    </source>
</evidence>
<evidence type="ECO:0000313" key="5">
    <source>
        <dbReference type="EMBL" id="CAG5144214.1"/>
    </source>
</evidence>
<dbReference type="InterPro" id="IPR021765">
    <property type="entry name" value="UstYa-like"/>
</dbReference>
<feature type="region of interest" description="Disordered" evidence="4">
    <location>
        <begin position="445"/>
        <end position="478"/>
    </location>
</feature>
<feature type="compositionally biased region" description="Polar residues" evidence="4">
    <location>
        <begin position="150"/>
        <end position="160"/>
    </location>
</feature>
<reference evidence="5" key="1">
    <citation type="submission" date="2021-05" db="EMBL/GenBank/DDBJ databases">
        <authorList>
            <person name="Stam R."/>
        </authorList>
    </citation>
    <scope>NUCLEOTIDE SEQUENCE</scope>
    <source>
        <strain evidence="5">CS162</strain>
    </source>
</reference>
<comment type="caution">
    <text evidence="5">The sequence shown here is derived from an EMBL/GenBank/DDBJ whole genome shotgun (WGS) entry which is preliminary data.</text>
</comment>
<dbReference type="Proteomes" id="UP000676310">
    <property type="component" value="Unassembled WGS sequence"/>
</dbReference>
<evidence type="ECO:0000256" key="2">
    <source>
        <dbReference type="ARBA" id="ARBA00023002"/>
    </source>
</evidence>
<comment type="pathway">
    <text evidence="1">Mycotoxin biosynthesis.</text>
</comment>
<name>A0A8J2HTD5_9PLEO</name>
<feature type="region of interest" description="Disordered" evidence="4">
    <location>
        <begin position="108"/>
        <end position="214"/>
    </location>
</feature>
<dbReference type="AlphaFoldDB" id="A0A8J2HTD5"/>
<dbReference type="PANTHER" id="PTHR33365">
    <property type="entry name" value="YALI0B05434P"/>
    <property type="match status" value="1"/>
</dbReference>
<dbReference type="GO" id="GO:0016491">
    <property type="term" value="F:oxidoreductase activity"/>
    <property type="evidence" value="ECO:0007669"/>
    <property type="project" value="UniProtKB-KW"/>
</dbReference>
<organism evidence="5 6">
    <name type="scientific">Alternaria atra</name>
    <dbReference type="NCBI Taxonomy" id="119953"/>
    <lineage>
        <taxon>Eukaryota</taxon>
        <taxon>Fungi</taxon>
        <taxon>Dikarya</taxon>
        <taxon>Ascomycota</taxon>
        <taxon>Pezizomycotina</taxon>
        <taxon>Dothideomycetes</taxon>
        <taxon>Pleosporomycetidae</taxon>
        <taxon>Pleosporales</taxon>
        <taxon>Pleosporineae</taxon>
        <taxon>Pleosporaceae</taxon>
        <taxon>Alternaria</taxon>
        <taxon>Alternaria sect. Ulocladioides</taxon>
    </lineage>
</organism>
<evidence type="ECO:0000256" key="4">
    <source>
        <dbReference type="SAM" id="MobiDB-lite"/>
    </source>
</evidence>
<proteinExistence type="inferred from homology"/>
<comment type="similarity">
    <text evidence="3">Belongs to the ustYa family.</text>
</comment>
<accession>A0A8J2HTD5</accession>
<dbReference type="EMBL" id="CAJRGZ010000015">
    <property type="protein sequence ID" value="CAG5144214.1"/>
    <property type="molecule type" value="Genomic_DNA"/>
</dbReference>
<keyword evidence="2" id="KW-0560">Oxidoreductase</keyword>
<protein>
    <submittedName>
        <fullName evidence="5">Uncharacterized protein</fullName>
    </submittedName>
</protein>
<dbReference type="OrthoDB" id="3944862at2759"/>
<evidence type="ECO:0000313" key="6">
    <source>
        <dbReference type="Proteomes" id="UP000676310"/>
    </source>
</evidence>
<evidence type="ECO:0000256" key="1">
    <source>
        <dbReference type="ARBA" id="ARBA00004685"/>
    </source>
</evidence>
<feature type="compositionally biased region" description="Basic and acidic residues" evidence="4">
    <location>
        <begin position="136"/>
        <end position="146"/>
    </location>
</feature>
<feature type="compositionally biased region" description="Low complexity" evidence="4">
    <location>
        <begin position="115"/>
        <end position="132"/>
    </location>
</feature>
<dbReference type="PANTHER" id="PTHR33365:SF11">
    <property type="entry name" value="TAT PATHWAY SIGNAL SEQUENCE"/>
    <property type="match status" value="1"/>
</dbReference>
<dbReference type="RefSeq" id="XP_043165033.1">
    <property type="nucleotide sequence ID" value="XM_043309098.1"/>
</dbReference>
<dbReference type="GO" id="GO:0043386">
    <property type="term" value="P:mycotoxin biosynthetic process"/>
    <property type="evidence" value="ECO:0007669"/>
    <property type="project" value="InterPro"/>
</dbReference>
<dbReference type="Pfam" id="PF11807">
    <property type="entry name" value="UstYa"/>
    <property type="match status" value="1"/>
</dbReference>
<sequence length="790" mass="86458">MLGTSGDGLITKLTSYLAADSAIPHEVPPPTLDQPGELYPTLTATVYDDAEAWSDDRTGLSARPFSKTIPRHSLKKSASELVVLSQVRNERSTATAALNAVRFREDERRTAYTIPSPTRTRLQPPRPTSQRSISNSRHELKSRYHDPAISSASLQKQLVEQTKPAIERPGKPSLTGNGVLRSSRPEPTRSTAMRSSSEPDPARALANPRTRPYNMTLKPCIKKKAKSTTTTPPGELQQNAVSLEPKFLRRVKTVDFEETGSKPSLSLPQVINTPVSSAKPIYDCGNSAKFANNQTETVKRCPSYPNTTSTAKGTVAEPATTRTDVHVIAITPSWNAGDLANDDGADPATPTMQIVETKSGSYEVVWNDVPHEHTIRTRGRRSSSASHALEGIDPSARRGLERVNSKLAGWSGTWNSPSDSFRPTIVVFPDDDGRAVRYDCTVDDEGDPTAVVPPNSLMTSGAPSRIPSRPASVPTTRTVSCEEISLRDALQETPPHSPRAGSPPLKQSLVVPSIEIRGRKTKPSAVIRNLSNLDEADTKFRDHRDSVTIAHARLVHSGSVSPELFAHRSSVSLKKKRMHARNHAASAARTVSRQKEVSAEALGLFADEDISAVTLPIIVSFKPDPVFAPEDATEFWSNETQHAWLNIVPEGLGYVNVKNPSEYSNLPHPIHDYPNHTVFTTSVTHQLHCLYTILDAYNSMKLMVASPVSANPVKMPWHINHCFEYIRQAIMCAGDVALEGAATSFPGDAHGEDRGGSDGWDAKHVCKDYGQVYEYLENETINHMKWISSD</sequence>